<feature type="transmembrane region" description="Helical" evidence="8">
    <location>
        <begin position="134"/>
        <end position="157"/>
    </location>
</feature>
<dbReference type="InterPro" id="IPR017871">
    <property type="entry name" value="ABC_transporter-like_CS"/>
</dbReference>
<protein>
    <recommendedName>
        <fullName evidence="12">ABC transmembrane type-1 domain-containing protein</fullName>
    </recommendedName>
</protein>
<dbReference type="InterPro" id="IPR027417">
    <property type="entry name" value="P-loop_NTPase"/>
</dbReference>
<evidence type="ECO:0000256" key="8">
    <source>
        <dbReference type="SAM" id="Phobius"/>
    </source>
</evidence>
<dbReference type="PROSITE" id="PS50893">
    <property type="entry name" value="ABC_TRANSPORTER_2"/>
    <property type="match status" value="1"/>
</dbReference>
<evidence type="ECO:0000256" key="5">
    <source>
        <dbReference type="ARBA" id="ARBA00022840"/>
    </source>
</evidence>
<feature type="non-terminal residue" evidence="11">
    <location>
        <position position="736"/>
    </location>
</feature>
<dbReference type="GO" id="GO:0140359">
    <property type="term" value="F:ABC-type transporter activity"/>
    <property type="evidence" value="ECO:0007669"/>
    <property type="project" value="InterPro"/>
</dbReference>
<feature type="transmembrane region" description="Helical" evidence="8">
    <location>
        <begin position="85"/>
        <end position="104"/>
    </location>
</feature>
<feature type="transmembrane region" description="Helical" evidence="8">
    <location>
        <begin position="314"/>
        <end position="342"/>
    </location>
</feature>
<dbReference type="FunFam" id="3.40.50.300:FF:000482">
    <property type="entry name" value="Multidrug resistance-associated protein member 4"/>
    <property type="match status" value="1"/>
</dbReference>
<dbReference type="SUPFAM" id="SSF52540">
    <property type="entry name" value="P-loop containing nucleoside triphosphate hydrolases"/>
    <property type="match status" value="1"/>
</dbReference>
<dbReference type="GO" id="GO:0016887">
    <property type="term" value="F:ATP hydrolysis activity"/>
    <property type="evidence" value="ECO:0007669"/>
    <property type="project" value="InterPro"/>
</dbReference>
<comment type="subcellular location">
    <subcellularLocation>
        <location evidence="1">Membrane</location>
    </subcellularLocation>
</comment>
<dbReference type="PROSITE" id="PS50929">
    <property type="entry name" value="ABC_TM1F"/>
    <property type="match status" value="1"/>
</dbReference>
<reference evidence="11" key="1">
    <citation type="submission" date="2015-11" db="EMBL/GenBank/DDBJ databases">
        <title>De novo transcriptome assembly of four potential Pierce s Disease insect vectors from Arizona vineyards.</title>
        <authorList>
            <person name="Tassone E.E."/>
        </authorList>
    </citation>
    <scope>NUCLEOTIDE SEQUENCE</scope>
</reference>
<dbReference type="Gene3D" id="1.20.1560.10">
    <property type="entry name" value="ABC transporter type 1, transmembrane domain"/>
    <property type="match status" value="1"/>
</dbReference>
<dbReference type="PROSITE" id="PS00211">
    <property type="entry name" value="ABC_TRANSPORTER_1"/>
    <property type="match status" value="1"/>
</dbReference>
<dbReference type="Gene3D" id="3.40.50.300">
    <property type="entry name" value="P-loop containing nucleotide triphosphate hydrolases"/>
    <property type="match status" value="1"/>
</dbReference>
<feature type="domain" description="ABC transporter" evidence="9">
    <location>
        <begin position="429"/>
        <end position="652"/>
    </location>
</feature>
<keyword evidence="6 8" id="KW-1133">Transmembrane helix</keyword>
<evidence type="ECO:0000256" key="7">
    <source>
        <dbReference type="ARBA" id="ARBA00023136"/>
    </source>
</evidence>
<keyword evidence="2" id="KW-0813">Transport</keyword>
<keyword evidence="4" id="KW-0547">Nucleotide-binding</keyword>
<dbReference type="AlphaFoldDB" id="A0A1B6JFM4"/>
<proteinExistence type="predicted"/>
<feature type="domain" description="ABC transmembrane type-1" evidence="10">
    <location>
        <begin position="97"/>
        <end position="362"/>
    </location>
</feature>
<gene>
    <name evidence="11" type="ORF">g.2550</name>
</gene>
<dbReference type="PANTHER" id="PTHR24223">
    <property type="entry name" value="ATP-BINDING CASSETTE SUB-FAMILY C"/>
    <property type="match status" value="1"/>
</dbReference>
<feature type="transmembrane region" description="Helical" evidence="8">
    <location>
        <begin position="235"/>
        <end position="254"/>
    </location>
</feature>
<dbReference type="InterPro" id="IPR050173">
    <property type="entry name" value="ABC_transporter_C-like"/>
</dbReference>
<dbReference type="CDD" id="cd03250">
    <property type="entry name" value="ABCC_MRP_domain1"/>
    <property type="match status" value="1"/>
</dbReference>
<dbReference type="InterPro" id="IPR003593">
    <property type="entry name" value="AAA+_ATPase"/>
</dbReference>
<evidence type="ECO:0008006" key="12">
    <source>
        <dbReference type="Google" id="ProtNLM"/>
    </source>
</evidence>
<evidence type="ECO:0000256" key="3">
    <source>
        <dbReference type="ARBA" id="ARBA00022692"/>
    </source>
</evidence>
<keyword evidence="7 8" id="KW-0472">Membrane</keyword>
<keyword evidence="5" id="KW-0067">ATP-binding</keyword>
<evidence type="ECO:0000256" key="6">
    <source>
        <dbReference type="ARBA" id="ARBA00022989"/>
    </source>
</evidence>
<name>A0A1B6JFM4_9HEMI</name>
<organism evidence="11">
    <name type="scientific">Homalodisca liturata</name>
    <dbReference type="NCBI Taxonomy" id="320908"/>
    <lineage>
        <taxon>Eukaryota</taxon>
        <taxon>Metazoa</taxon>
        <taxon>Ecdysozoa</taxon>
        <taxon>Arthropoda</taxon>
        <taxon>Hexapoda</taxon>
        <taxon>Insecta</taxon>
        <taxon>Pterygota</taxon>
        <taxon>Neoptera</taxon>
        <taxon>Paraneoptera</taxon>
        <taxon>Hemiptera</taxon>
        <taxon>Auchenorrhyncha</taxon>
        <taxon>Membracoidea</taxon>
        <taxon>Cicadellidae</taxon>
        <taxon>Cicadellinae</taxon>
        <taxon>Proconiini</taxon>
        <taxon>Homalodisca</taxon>
    </lineage>
</organism>
<dbReference type="PANTHER" id="PTHR24223:SF324">
    <property type="entry name" value="LD17001P"/>
    <property type="match status" value="1"/>
</dbReference>
<accession>A0A1B6JFM4</accession>
<evidence type="ECO:0000259" key="9">
    <source>
        <dbReference type="PROSITE" id="PS50893"/>
    </source>
</evidence>
<dbReference type="SMART" id="SM00382">
    <property type="entry name" value="AAA"/>
    <property type="match status" value="1"/>
</dbReference>
<dbReference type="EMBL" id="GECU01009742">
    <property type="protein sequence ID" value="JAS97964.1"/>
    <property type="molecule type" value="Transcribed_RNA"/>
</dbReference>
<evidence type="ECO:0000313" key="11">
    <source>
        <dbReference type="EMBL" id="JAS97964.1"/>
    </source>
</evidence>
<evidence type="ECO:0000256" key="4">
    <source>
        <dbReference type="ARBA" id="ARBA00022741"/>
    </source>
</evidence>
<dbReference type="InterPro" id="IPR036640">
    <property type="entry name" value="ABC1_TM_sf"/>
</dbReference>
<evidence type="ECO:0000259" key="10">
    <source>
        <dbReference type="PROSITE" id="PS50929"/>
    </source>
</evidence>
<dbReference type="InterPro" id="IPR011527">
    <property type="entry name" value="ABC1_TM_dom"/>
</dbReference>
<sequence length="736" mass="82089">MDKENEHFHNKPNPRLKSNLFSKITFSWTLPTFWKGYRRDLDPDDLFSPLEEHRSSVLGNRIEKGWMGELSTVWKKGDKPSLLRVLLRTFGLNILSLGAMLALMEVVVKLMQPLFLGGLIEHFRQDSEVTKKDAYLYALGIVICSAINIIVMHPYMISIMHVGMKMRLSCCSLVYRKALRLSKTALGDATIGQVVNLISNDVARFDSSVLFFPYLVIGPLQTMAVTYFLWSQIGIASVFGVAALLAFIPIQLWLGKMTSSIRLRTATHTDQRVRLMNEIIAGIQVIKMYGWERPFTKFISEARRAELREISKTAYIRGILSSFTIFHIRIAIFVSILTYVFFGNYINATKVFIVTSYFNVLQHTMTIFIPKAITQVAEAFVSIQRLQDFLLSGETTVYSWLSANGHAGGNDNLECSLGEETAPRPHYAVAIAGGSAKWNPSLLDDTLHDISLHVRPGQLVAVIGPVGSGKTSLLHAILGELTLHAGEIQVSGGVSYASQEPWLFAGSIRQNILFGSEYDKQHYRRVVEACALWQDFKQLFAGDRTIVGERGETLSGGQKARINLARAVYKEADVYLLDDPLSAVDPRVSNHLFQQCILGLLKNKTVILVTHQMHHLDSVEHIVLMQAGRVVAGGTYRELQASGQQFTKLLLSSIAKEARLSIIPEEIKRSRVRLLSHRSTVSSLDGSGSEDKSSVEDYSSEMVRSYVFTEYFAAAGHKCVVVLMLTMCVVLAEVGG</sequence>
<dbReference type="InterPro" id="IPR003439">
    <property type="entry name" value="ABC_transporter-like_ATP-bd"/>
</dbReference>
<evidence type="ECO:0000256" key="2">
    <source>
        <dbReference type="ARBA" id="ARBA00022448"/>
    </source>
</evidence>
<feature type="transmembrane region" description="Helical" evidence="8">
    <location>
        <begin position="209"/>
        <end position="229"/>
    </location>
</feature>
<dbReference type="Pfam" id="PF00664">
    <property type="entry name" value="ABC_membrane"/>
    <property type="match status" value="1"/>
</dbReference>
<dbReference type="GO" id="GO:0016020">
    <property type="term" value="C:membrane"/>
    <property type="evidence" value="ECO:0007669"/>
    <property type="project" value="UniProtKB-SubCell"/>
</dbReference>
<keyword evidence="3 8" id="KW-0812">Transmembrane</keyword>
<evidence type="ECO:0000256" key="1">
    <source>
        <dbReference type="ARBA" id="ARBA00004370"/>
    </source>
</evidence>
<dbReference type="FunFam" id="1.20.1560.10:FF:000026">
    <property type="entry name" value="Multidrug resistance-associated protein lethal(2)03659"/>
    <property type="match status" value="1"/>
</dbReference>
<dbReference type="Pfam" id="PF00005">
    <property type="entry name" value="ABC_tran"/>
    <property type="match status" value="1"/>
</dbReference>
<dbReference type="GO" id="GO:0005524">
    <property type="term" value="F:ATP binding"/>
    <property type="evidence" value="ECO:0007669"/>
    <property type="project" value="UniProtKB-KW"/>
</dbReference>
<dbReference type="SUPFAM" id="SSF90123">
    <property type="entry name" value="ABC transporter transmembrane region"/>
    <property type="match status" value="1"/>
</dbReference>